<dbReference type="EMBL" id="JAFJMO010000009">
    <property type="protein sequence ID" value="KAJ8268496.1"/>
    <property type="molecule type" value="Genomic_DNA"/>
</dbReference>
<feature type="compositionally biased region" description="Polar residues" evidence="12">
    <location>
        <begin position="1"/>
        <end position="26"/>
    </location>
</feature>
<dbReference type="Pfam" id="PF00046">
    <property type="entry name" value="Homeodomain"/>
    <property type="match status" value="4"/>
</dbReference>
<dbReference type="PANTHER" id="PTHR45891">
    <property type="entry name" value="ZINC FINGER HOMEOBOX PROTEIN"/>
    <property type="match status" value="1"/>
</dbReference>
<evidence type="ECO:0000256" key="6">
    <source>
        <dbReference type="ARBA" id="ARBA00023125"/>
    </source>
</evidence>
<keyword evidence="6 10" id="KW-0238">DNA-binding</keyword>
<dbReference type="InterPro" id="IPR001356">
    <property type="entry name" value="HD"/>
</dbReference>
<feature type="DNA-binding region" description="Homeobox" evidence="10">
    <location>
        <begin position="759"/>
        <end position="818"/>
    </location>
</feature>
<dbReference type="InterPro" id="IPR013087">
    <property type="entry name" value="Znf_C2H2_type"/>
</dbReference>
<dbReference type="InterPro" id="IPR009057">
    <property type="entry name" value="Homeodomain-like_sf"/>
</dbReference>
<dbReference type="PROSITE" id="PS00027">
    <property type="entry name" value="HOMEOBOX_1"/>
    <property type="match status" value="3"/>
</dbReference>
<feature type="compositionally biased region" description="Basic and acidic residues" evidence="12">
    <location>
        <begin position="437"/>
        <end position="462"/>
    </location>
</feature>
<evidence type="ECO:0000256" key="7">
    <source>
        <dbReference type="ARBA" id="ARBA00023155"/>
    </source>
</evidence>
<dbReference type="FunFam" id="1.10.10.60:FF:000064">
    <property type="entry name" value="Zinc finger homeobox protein 4"/>
    <property type="match status" value="1"/>
</dbReference>
<feature type="region of interest" description="Disordered" evidence="12">
    <location>
        <begin position="1334"/>
        <end position="1355"/>
    </location>
</feature>
<keyword evidence="7 10" id="KW-0371">Homeobox</keyword>
<dbReference type="OrthoDB" id="6417226at2759"/>
<keyword evidence="3" id="KW-0677">Repeat</keyword>
<feature type="domain" description="Homeobox" evidence="13">
    <location>
        <begin position="26"/>
        <end position="86"/>
    </location>
</feature>
<feature type="compositionally biased region" description="Basic and acidic residues" evidence="12">
    <location>
        <begin position="746"/>
        <end position="757"/>
    </location>
</feature>
<feature type="region of interest" description="Disordered" evidence="12">
    <location>
        <begin position="251"/>
        <end position="293"/>
    </location>
</feature>
<dbReference type="Proteomes" id="UP001152803">
    <property type="component" value="Unassembled WGS sequence"/>
</dbReference>
<evidence type="ECO:0000313" key="16">
    <source>
        <dbReference type="Proteomes" id="UP001152803"/>
    </source>
</evidence>
<feature type="domain" description="Homeobox" evidence="13">
    <location>
        <begin position="123"/>
        <end position="183"/>
    </location>
</feature>
<evidence type="ECO:0000259" key="13">
    <source>
        <dbReference type="PROSITE" id="PS50071"/>
    </source>
</evidence>
<evidence type="ECO:0000256" key="12">
    <source>
        <dbReference type="SAM" id="MobiDB-lite"/>
    </source>
</evidence>
<accession>A0A9Q1HXP5</accession>
<evidence type="ECO:0000256" key="4">
    <source>
        <dbReference type="ARBA" id="ARBA00022771"/>
    </source>
</evidence>
<feature type="region of interest" description="Disordered" evidence="12">
    <location>
        <begin position="941"/>
        <end position="1047"/>
    </location>
</feature>
<dbReference type="GO" id="GO:0005634">
    <property type="term" value="C:nucleus"/>
    <property type="evidence" value="ECO:0007669"/>
    <property type="project" value="UniProtKB-SubCell"/>
</dbReference>
<feature type="DNA-binding region" description="Homeobox" evidence="10">
    <location>
        <begin position="28"/>
        <end position="87"/>
    </location>
</feature>
<keyword evidence="8 10" id="KW-0539">Nucleus</keyword>
<dbReference type="PANTHER" id="PTHR45891:SF2">
    <property type="entry name" value="ZINC FINGER HOMEOBOX PROTEIN 4"/>
    <property type="match status" value="1"/>
</dbReference>
<evidence type="ECO:0000256" key="3">
    <source>
        <dbReference type="ARBA" id="ARBA00022737"/>
    </source>
</evidence>
<feature type="compositionally biased region" description="Low complexity" evidence="12">
    <location>
        <begin position="660"/>
        <end position="671"/>
    </location>
</feature>
<reference evidence="15" key="1">
    <citation type="journal article" date="2023" name="Science">
        <title>Genome structures resolve the early diversification of teleost fishes.</title>
        <authorList>
            <person name="Parey E."/>
            <person name="Louis A."/>
            <person name="Montfort J."/>
            <person name="Bouchez O."/>
            <person name="Roques C."/>
            <person name="Iampietro C."/>
            <person name="Lluch J."/>
            <person name="Castinel A."/>
            <person name="Donnadieu C."/>
            <person name="Desvignes T."/>
            <person name="Floi Bucao C."/>
            <person name="Jouanno E."/>
            <person name="Wen M."/>
            <person name="Mejri S."/>
            <person name="Dirks R."/>
            <person name="Jansen H."/>
            <person name="Henkel C."/>
            <person name="Chen W.J."/>
            <person name="Zahm M."/>
            <person name="Cabau C."/>
            <person name="Klopp C."/>
            <person name="Thompson A.W."/>
            <person name="Robinson-Rechavi M."/>
            <person name="Braasch I."/>
            <person name="Lecointre G."/>
            <person name="Bobe J."/>
            <person name="Postlethwait J.H."/>
            <person name="Berthelot C."/>
            <person name="Roest Crollius H."/>
            <person name="Guiguen Y."/>
        </authorList>
    </citation>
    <scope>NUCLEOTIDE SEQUENCE</scope>
    <source>
        <strain evidence="15">Concon-B</strain>
    </source>
</reference>
<evidence type="ECO:0000256" key="10">
    <source>
        <dbReference type="PROSITE-ProRule" id="PRU00108"/>
    </source>
</evidence>
<keyword evidence="4 9" id="KW-0863">Zinc-finger</keyword>
<feature type="domain" description="C2H2-type" evidence="14">
    <location>
        <begin position="532"/>
        <end position="560"/>
    </location>
</feature>
<organism evidence="15 16">
    <name type="scientific">Conger conger</name>
    <name type="common">Conger eel</name>
    <name type="synonym">Muraena conger</name>
    <dbReference type="NCBI Taxonomy" id="82655"/>
    <lineage>
        <taxon>Eukaryota</taxon>
        <taxon>Metazoa</taxon>
        <taxon>Chordata</taxon>
        <taxon>Craniata</taxon>
        <taxon>Vertebrata</taxon>
        <taxon>Euteleostomi</taxon>
        <taxon>Actinopterygii</taxon>
        <taxon>Neopterygii</taxon>
        <taxon>Teleostei</taxon>
        <taxon>Anguilliformes</taxon>
        <taxon>Congridae</taxon>
        <taxon>Conger</taxon>
    </lineage>
</organism>
<feature type="domain" description="Homeobox" evidence="13">
    <location>
        <begin position="460"/>
        <end position="520"/>
    </location>
</feature>
<dbReference type="SUPFAM" id="SSF57667">
    <property type="entry name" value="beta-beta-alpha zinc fingers"/>
    <property type="match status" value="2"/>
</dbReference>
<feature type="compositionally biased region" description="Polar residues" evidence="12">
    <location>
        <begin position="281"/>
        <end position="293"/>
    </location>
</feature>
<evidence type="ECO:0000256" key="5">
    <source>
        <dbReference type="ARBA" id="ARBA00022833"/>
    </source>
</evidence>
<feature type="region of interest" description="Disordered" evidence="12">
    <location>
        <begin position="422"/>
        <end position="468"/>
    </location>
</feature>
<evidence type="ECO:0000256" key="8">
    <source>
        <dbReference type="ARBA" id="ARBA00023242"/>
    </source>
</evidence>
<gene>
    <name evidence="15" type="ORF">COCON_G00136680</name>
</gene>
<dbReference type="SMART" id="SM00355">
    <property type="entry name" value="ZnF_C2H2"/>
    <property type="match status" value="4"/>
</dbReference>
<dbReference type="GO" id="GO:0008270">
    <property type="term" value="F:zinc ion binding"/>
    <property type="evidence" value="ECO:0007669"/>
    <property type="project" value="UniProtKB-KW"/>
</dbReference>
<evidence type="ECO:0000256" key="9">
    <source>
        <dbReference type="PROSITE-ProRule" id="PRU00042"/>
    </source>
</evidence>
<protein>
    <submittedName>
        <fullName evidence="15">Uncharacterized protein</fullName>
    </submittedName>
</protein>
<dbReference type="CDD" id="cd00086">
    <property type="entry name" value="homeodomain"/>
    <property type="match status" value="4"/>
</dbReference>
<dbReference type="SUPFAM" id="SSF46689">
    <property type="entry name" value="Homeodomain-like"/>
    <property type="match status" value="4"/>
</dbReference>
<dbReference type="InterPro" id="IPR051968">
    <property type="entry name" value="ZnFinger_Homeobox_TR"/>
</dbReference>
<feature type="non-terminal residue" evidence="15">
    <location>
        <position position="1410"/>
    </location>
</feature>
<dbReference type="GO" id="GO:0000978">
    <property type="term" value="F:RNA polymerase II cis-regulatory region sequence-specific DNA binding"/>
    <property type="evidence" value="ECO:0007669"/>
    <property type="project" value="TreeGrafter"/>
</dbReference>
<dbReference type="GO" id="GO:0000981">
    <property type="term" value="F:DNA-binding transcription factor activity, RNA polymerase II-specific"/>
    <property type="evidence" value="ECO:0007669"/>
    <property type="project" value="InterPro"/>
</dbReference>
<dbReference type="InterPro" id="IPR017970">
    <property type="entry name" value="Homeobox_CS"/>
</dbReference>
<keyword evidence="16" id="KW-1185">Reference proteome</keyword>
<evidence type="ECO:0000259" key="14">
    <source>
        <dbReference type="PROSITE" id="PS50157"/>
    </source>
</evidence>
<feature type="region of interest" description="Disordered" evidence="12">
    <location>
        <begin position="659"/>
        <end position="688"/>
    </location>
</feature>
<feature type="region of interest" description="Disordered" evidence="12">
    <location>
        <begin position="1137"/>
        <end position="1171"/>
    </location>
</feature>
<evidence type="ECO:0000256" key="11">
    <source>
        <dbReference type="RuleBase" id="RU000682"/>
    </source>
</evidence>
<dbReference type="Pfam" id="PF00096">
    <property type="entry name" value="zf-C2H2"/>
    <property type="match status" value="1"/>
</dbReference>
<dbReference type="Gene3D" id="1.10.10.60">
    <property type="entry name" value="Homeodomain-like"/>
    <property type="match status" value="4"/>
</dbReference>
<comment type="caution">
    <text evidence="15">The sequence shown here is derived from an EMBL/GenBank/DDBJ whole genome shotgun (WGS) entry which is preliminary data.</text>
</comment>
<keyword evidence="5" id="KW-0862">Zinc</keyword>
<dbReference type="InterPro" id="IPR036236">
    <property type="entry name" value="Znf_C2H2_sf"/>
</dbReference>
<feature type="compositionally biased region" description="Low complexity" evidence="12">
    <location>
        <begin position="1334"/>
        <end position="1347"/>
    </location>
</feature>
<evidence type="ECO:0000256" key="2">
    <source>
        <dbReference type="ARBA" id="ARBA00022723"/>
    </source>
</evidence>
<feature type="compositionally biased region" description="Basic and acidic residues" evidence="12">
    <location>
        <begin position="1010"/>
        <end position="1036"/>
    </location>
</feature>
<comment type="subcellular location">
    <subcellularLocation>
        <location evidence="1 10 11">Nucleus</location>
    </subcellularLocation>
</comment>
<keyword evidence="2" id="KW-0479">Metal-binding</keyword>
<proteinExistence type="predicted"/>
<dbReference type="SMART" id="SM00389">
    <property type="entry name" value="HOX"/>
    <property type="match status" value="4"/>
</dbReference>
<dbReference type="PROSITE" id="PS50071">
    <property type="entry name" value="HOMEOBOX_2"/>
    <property type="match status" value="4"/>
</dbReference>
<dbReference type="PROSITE" id="PS00028">
    <property type="entry name" value="ZINC_FINGER_C2H2_1"/>
    <property type="match status" value="3"/>
</dbReference>
<evidence type="ECO:0000313" key="15">
    <source>
        <dbReference type="EMBL" id="KAJ8268496.1"/>
    </source>
</evidence>
<feature type="DNA-binding region" description="Homeobox" evidence="10">
    <location>
        <begin position="462"/>
        <end position="521"/>
    </location>
</feature>
<feature type="domain" description="C2H2-type" evidence="14">
    <location>
        <begin position="352"/>
        <end position="374"/>
    </location>
</feature>
<feature type="domain" description="Homeobox" evidence="13">
    <location>
        <begin position="757"/>
        <end position="817"/>
    </location>
</feature>
<dbReference type="PROSITE" id="PS50157">
    <property type="entry name" value="ZINC_FINGER_C2H2_2"/>
    <property type="match status" value="2"/>
</dbReference>
<name>A0A9Q1HXP5_CONCO</name>
<feature type="region of interest" description="Disordered" evidence="12">
    <location>
        <begin position="1"/>
        <end position="32"/>
    </location>
</feature>
<evidence type="ECO:0000256" key="1">
    <source>
        <dbReference type="ARBA" id="ARBA00004123"/>
    </source>
</evidence>
<dbReference type="FunFam" id="1.10.10.60:FF:000082">
    <property type="entry name" value="Putative zinc finger homeobox protein 4"/>
    <property type="match status" value="1"/>
</dbReference>
<feature type="compositionally biased region" description="Low complexity" evidence="12">
    <location>
        <begin position="423"/>
        <end position="434"/>
    </location>
</feature>
<feature type="DNA-binding region" description="Homeobox" evidence="10">
    <location>
        <begin position="125"/>
        <end position="184"/>
    </location>
</feature>
<feature type="region of interest" description="Disordered" evidence="12">
    <location>
        <begin position="711"/>
        <end position="767"/>
    </location>
</feature>
<sequence>SDPTPQSDLTQPCSQQEPDPVSLQQVESKRPRTRITDEQLKILRDTFKINNYPGEEKVQELAEKLGLCQKIIKHWFRNALFKERQRCKDSPYNFSIPPIATLEDVKLESQFDGMDFYKLDLAKNNRSSRTHITDYQMRVLQDFFDTNANPKDYEIDQLSSALNLPSHVIIFWFQNAREKARKMYESQIDSTEDCERKEKVNESCIAHSCKAEDDDVPDSDWQDKEYVDVSKQLKNIPKLLEHAGSSKHAFGRVTVSDSGSPPVPSPQSSIEKASPQPKLASDNSKQAEDSSSQVLTNIPELRAAQVLTPQPARQKIPQELMTRLQSAAITSSHLPLTTSTMTNSLLPQMLHYKCEQCKIIFPSAELWQEHQRMHLLATQNQFLHSQFLERSLEMPYMIFDPSNPLITSQLLSGSFSQMPVLNSSIHSSPPSSASLKRKLDDREENSSSDKDCSNTIEDQQRDKRPRTTIAPEQLEILYDKYLLDSNPTRKMLEHIANTVGLKKRVVQVWFQNTRARERKGQFRALGAAQSHKKCPFCGSLFKALSALESHIRSRHWHEAKEAGFGLCLSSMMSGNDGAEILPRHNDFENQFTKMETSESELPEFDLTAASSSLAKAAEGHLKYFMSSSCSKTEKTEDPEGVSDNFGEVFYDLSKGDLDETSSVTTATSDASTGHRGQIEQGEGKTNPFQNYDLHREVQVNPANFSIQDSKHSYSIQGDDLDDSTDQSETLSVVDLSSPHPFSYRSPLDHGRLSVDKPGHRRSRTQMSNQQVMVLKSCFSDCRTPTMHECETLGDKIGLAKRVVQVWFQNARAKEKKFKITVGKPFVVSQESPDGPMPECTLCGTRFTTTFPIREHIFSKLHVDKLQDRLRGHVDREKDHLTATTVRQLMAQQEFERFKKRTVDSLGTATQQQTMTDALLGLSWPTSYSGITGLPSGVNGNLKHPSFPPSTPGTLGDAYPSPVTPTTAVSLGCTPTKTPATPSPIPSTPSTSHQTEPPNPDKPKTSVQLKQPHEEREANGSRSDSKKRKEGEREKRTQTKRAKSQGLLGTVAGDTGAFLAGQFLPYFVPGLVPYLPPQLPGFAQGGGSFPPLCGLENLFPYGPGLPQAIAGLSTAALVQQCKQYQQSLPDTLKQDKLREGQRHKPASAEPLNTPGDRIQPKEEDTTGFSAESTDQELQAGARNVDFPDGLINSSNKGEFTCEQCRAVFADKESALRHRESSCCFGQSFSDLRDAALHKEASNKYSCTPRNLTISTDNAASRHVRSSPHKDKAARQAMRDAKEHTRLLPRSACSSTTSTSQSAINNRPLISCTSMASWPSVLFQASSMGAASFLSPSTPLPSALSTPPAVTSSARGTAEGRLSLPAEICSDKLGGQLSQKLDNIGKSLDIKTKATSGLGANFRSIRMDMFTV</sequence>